<keyword evidence="1" id="KW-0812">Transmembrane</keyword>
<name>A0A061H3A8_9BASI</name>
<dbReference type="EMBL" id="KE361645">
    <property type="protein sequence ID" value="EPQ26350.1"/>
    <property type="molecule type" value="Genomic_DNA"/>
</dbReference>
<dbReference type="PRINTS" id="PR00111">
    <property type="entry name" value="ABHYDROLASE"/>
</dbReference>
<dbReference type="eggNOG" id="ENOG502S1BG">
    <property type="taxonomic scope" value="Eukaryota"/>
</dbReference>
<evidence type="ECO:0000313" key="3">
    <source>
        <dbReference type="EMBL" id="EPQ26350.1"/>
    </source>
</evidence>
<dbReference type="Proteomes" id="UP000053664">
    <property type="component" value="Unassembled WGS sequence"/>
</dbReference>
<dbReference type="OrthoDB" id="408373at2759"/>
<dbReference type="GeneID" id="19320078"/>
<dbReference type="KEGG" id="pfp:PFL1_05998"/>
<dbReference type="PRINTS" id="PR00412">
    <property type="entry name" value="EPOXHYDRLASE"/>
</dbReference>
<dbReference type="RefSeq" id="XP_007881727.1">
    <property type="nucleotide sequence ID" value="XM_007883536.1"/>
</dbReference>
<dbReference type="Pfam" id="PF12697">
    <property type="entry name" value="Abhydrolase_6"/>
    <property type="match status" value="1"/>
</dbReference>
<evidence type="ECO:0000313" key="4">
    <source>
        <dbReference type="Proteomes" id="UP000053664"/>
    </source>
</evidence>
<gene>
    <name evidence="3" type="ORF">PFL1_05998</name>
</gene>
<accession>A0A061H3A8</accession>
<dbReference type="SUPFAM" id="SSF53474">
    <property type="entry name" value="alpha/beta-Hydrolases"/>
    <property type="match status" value="1"/>
</dbReference>
<feature type="domain" description="AB hydrolase-1" evidence="2">
    <location>
        <begin position="99"/>
        <end position="328"/>
    </location>
</feature>
<keyword evidence="1" id="KW-0472">Membrane</keyword>
<dbReference type="InterPro" id="IPR000073">
    <property type="entry name" value="AB_hydrolase_1"/>
</dbReference>
<reference evidence="3 4" key="1">
    <citation type="journal article" date="2013" name="Plant Cell">
        <title>The transition from a phytopathogenic smut ancestor to an anamorphic biocontrol agent deciphered by comparative whole-genome analysis.</title>
        <authorList>
            <person name="Lefebvre F."/>
            <person name="Joly D.L."/>
            <person name="Labbe C."/>
            <person name="Teichmann B."/>
            <person name="Linning R."/>
            <person name="Belzile F."/>
            <person name="Bakkeren G."/>
            <person name="Belanger R.R."/>
        </authorList>
    </citation>
    <scope>NUCLEOTIDE SEQUENCE [LARGE SCALE GENOMIC DNA]</scope>
    <source>
        <strain evidence="3 4">PF-1</strain>
    </source>
</reference>
<organism evidence="3 4">
    <name type="scientific">Pseudozyma flocculosa PF-1</name>
    <dbReference type="NCBI Taxonomy" id="1277687"/>
    <lineage>
        <taxon>Eukaryota</taxon>
        <taxon>Fungi</taxon>
        <taxon>Dikarya</taxon>
        <taxon>Basidiomycota</taxon>
        <taxon>Ustilaginomycotina</taxon>
        <taxon>Ustilaginomycetes</taxon>
        <taxon>Ustilaginales</taxon>
        <taxon>Ustilaginaceae</taxon>
        <taxon>Pseudozyma</taxon>
    </lineage>
</organism>
<evidence type="ECO:0000256" key="1">
    <source>
        <dbReference type="SAM" id="Phobius"/>
    </source>
</evidence>
<keyword evidence="1" id="KW-1133">Transmembrane helix</keyword>
<proteinExistence type="predicted"/>
<sequence>MAPYHLDLAHIFGRGPHGNASTAATAAAAAAVGAIACLFVSSVARGGIDHAIRPALLLSPPRSNDGPYPTDLYPGAKDLETPLGRIRYYDIGPRDGKKLLLVHGISTPTPCWSKLIPKLVEQGYRVLCFDLLGRGYSDAPLVPQDVSLFVSQILFVLGDVPDFDRFDLAGMSLGGAIVSQFAHYFPGRVRRLVLICPAGGTPRKHLGLARRMAFSRLMPVSVVRLLLGAVNILPKPPKGSVVHWQSENHAGYQYSFISSLQCSPVFDSGEVHEKVVQSFGKRCVAIWGDADDIVPLATKRYFGPGLEVKVIPQGNHWIVLTHPDLVAQHMLEFLA</sequence>
<dbReference type="GO" id="GO:0003824">
    <property type="term" value="F:catalytic activity"/>
    <property type="evidence" value="ECO:0007669"/>
    <property type="project" value="InterPro"/>
</dbReference>
<dbReference type="PANTHER" id="PTHR46438">
    <property type="entry name" value="ALPHA/BETA-HYDROLASES SUPERFAMILY PROTEIN"/>
    <property type="match status" value="1"/>
</dbReference>
<dbReference type="AlphaFoldDB" id="A0A061H3A8"/>
<protein>
    <recommendedName>
        <fullName evidence="2">AB hydrolase-1 domain-containing protein</fullName>
    </recommendedName>
</protein>
<evidence type="ECO:0000259" key="2">
    <source>
        <dbReference type="Pfam" id="PF12697"/>
    </source>
</evidence>
<feature type="transmembrane region" description="Helical" evidence="1">
    <location>
        <begin position="20"/>
        <end position="44"/>
    </location>
</feature>
<dbReference type="InterPro" id="IPR000639">
    <property type="entry name" value="Epox_hydrolase-like"/>
</dbReference>
<dbReference type="Gene3D" id="3.40.50.1820">
    <property type="entry name" value="alpha/beta hydrolase"/>
    <property type="match status" value="1"/>
</dbReference>
<dbReference type="HOGENOM" id="CLU_020336_11_0_1"/>
<dbReference type="InterPro" id="IPR029058">
    <property type="entry name" value="AB_hydrolase_fold"/>
</dbReference>